<organism evidence="1 2">
    <name type="scientific">Smallanthus sonchifolius</name>
    <dbReference type="NCBI Taxonomy" id="185202"/>
    <lineage>
        <taxon>Eukaryota</taxon>
        <taxon>Viridiplantae</taxon>
        <taxon>Streptophyta</taxon>
        <taxon>Embryophyta</taxon>
        <taxon>Tracheophyta</taxon>
        <taxon>Spermatophyta</taxon>
        <taxon>Magnoliopsida</taxon>
        <taxon>eudicotyledons</taxon>
        <taxon>Gunneridae</taxon>
        <taxon>Pentapetalae</taxon>
        <taxon>asterids</taxon>
        <taxon>campanulids</taxon>
        <taxon>Asterales</taxon>
        <taxon>Asteraceae</taxon>
        <taxon>Asteroideae</taxon>
        <taxon>Heliantheae alliance</taxon>
        <taxon>Millerieae</taxon>
        <taxon>Smallanthus</taxon>
    </lineage>
</organism>
<evidence type="ECO:0000313" key="1">
    <source>
        <dbReference type="EMBL" id="KAI3810915.1"/>
    </source>
</evidence>
<keyword evidence="2" id="KW-1185">Reference proteome</keyword>
<reference evidence="1 2" key="2">
    <citation type="journal article" date="2022" name="Mol. Ecol. Resour.">
        <title>The genomes of chicory, endive, great burdock and yacon provide insights into Asteraceae paleo-polyploidization history and plant inulin production.</title>
        <authorList>
            <person name="Fan W."/>
            <person name="Wang S."/>
            <person name="Wang H."/>
            <person name="Wang A."/>
            <person name="Jiang F."/>
            <person name="Liu H."/>
            <person name="Zhao H."/>
            <person name="Xu D."/>
            <person name="Zhang Y."/>
        </authorList>
    </citation>
    <scope>NUCLEOTIDE SEQUENCE [LARGE SCALE GENOMIC DNA]</scope>
    <source>
        <strain evidence="2">cv. Yunnan</strain>
        <tissue evidence="1">Leaves</tissue>
    </source>
</reference>
<gene>
    <name evidence="1" type="ORF">L1987_20574</name>
</gene>
<comment type="caution">
    <text evidence="1">The sequence shown here is derived from an EMBL/GenBank/DDBJ whole genome shotgun (WGS) entry which is preliminary data.</text>
</comment>
<sequence length="88" mass="10279">MFPPTFNLRILLPHSPPSRIRPPQIYSPNLTHLPVPYFRHIYPHHHRRLDFSIFTICSSASTDTDEHLFEPSISIPPVDAEKPYFLCN</sequence>
<accession>A0ACB9ISE8</accession>
<name>A0ACB9ISE8_9ASTR</name>
<evidence type="ECO:0000313" key="2">
    <source>
        <dbReference type="Proteomes" id="UP001056120"/>
    </source>
</evidence>
<protein>
    <submittedName>
        <fullName evidence="1">Uncharacterized protein</fullName>
    </submittedName>
</protein>
<dbReference type="EMBL" id="CM042024">
    <property type="protein sequence ID" value="KAI3810915.1"/>
    <property type="molecule type" value="Genomic_DNA"/>
</dbReference>
<dbReference type="Proteomes" id="UP001056120">
    <property type="component" value="Linkage Group LG07"/>
</dbReference>
<proteinExistence type="predicted"/>
<reference evidence="2" key="1">
    <citation type="journal article" date="2022" name="Mol. Ecol. Resour.">
        <title>The genomes of chicory, endive, great burdock and yacon provide insights into Asteraceae palaeo-polyploidization history and plant inulin production.</title>
        <authorList>
            <person name="Fan W."/>
            <person name="Wang S."/>
            <person name="Wang H."/>
            <person name="Wang A."/>
            <person name="Jiang F."/>
            <person name="Liu H."/>
            <person name="Zhao H."/>
            <person name="Xu D."/>
            <person name="Zhang Y."/>
        </authorList>
    </citation>
    <scope>NUCLEOTIDE SEQUENCE [LARGE SCALE GENOMIC DNA]</scope>
    <source>
        <strain evidence="2">cv. Yunnan</strain>
    </source>
</reference>